<dbReference type="AlphaFoldDB" id="A0A133UWF9"/>
<name>A0A133UWF9_9EURY</name>
<dbReference type="EMBL" id="LHXV01000146">
    <property type="protein sequence ID" value="KXA98526.1"/>
    <property type="molecule type" value="Genomic_DNA"/>
</dbReference>
<accession>A0A133UWF9</accession>
<feature type="region of interest" description="Disordered" evidence="1">
    <location>
        <begin position="70"/>
        <end position="93"/>
    </location>
</feature>
<dbReference type="Proteomes" id="UP000070344">
    <property type="component" value="Unassembled WGS sequence"/>
</dbReference>
<gene>
    <name evidence="2" type="ORF">AKJ41_06530</name>
</gene>
<proteinExistence type="predicted"/>
<evidence type="ECO:0000256" key="1">
    <source>
        <dbReference type="SAM" id="MobiDB-lite"/>
    </source>
</evidence>
<sequence length="105" mass="11571">MNSAFPAAENAEFGWVSHTSGVIHIRKILLSVLGTRGLQCEPERHNQHCGGRNNTPRRVFQVWRENINSANKNSMFPTGGTGEGSDRGVNLGLSSLKKEPKEIGW</sequence>
<reference evidence="2 3" key="1">
    <citation type="journal article" date="2016" name="Sci. Rep.">
        <title>Metabolic traits of an uncultured archaeal lineage -MSBL1- from brine pools of the Red Sea.</title>
        <authorList>
            <person name="Mwirichia R."/>
            <person name="Alam I."/>
            <person name="Rashid M."/>
            <person name="Vinu M."/>
            <person name="Ba-Alawi W."/>
            <person name="Anthony Kamau A."/>
            <person name="Kamanda Ngugi D."/>
            <person name="Goker M."/>
            <person name="Klenk H.P."/>
            <person name="Bajic V."/>
            <person name="Stingl U."/>
        </authorList>
    </citation>
    <scope>NUCLEOTIDE SEQUENCE [LARGE SCALE GENOMIC DNA]</scope>
    <source>
        <strain evidence="2">SCGC-AAA259O05</strain>
    </source>
</reference>
<comment type="caution">
    <text evidence="2">The sequence shown here is derived from an EMBL/GenBank/DDBJ whole genome shotgun (WGS) entry which is preliminary data.</text>
</comment>
<keyword evidence="3" id="KW-1185">Reference proteome</keyword>
<organism evidence="2 3">
    <name type="scientific">candidate division MSBL1 archaeon SCGC-AAA259O05</name>
    <dbReference type="NCBI Taxonomy" id="1698271"/>
    <lineage>
        <taxon>Archaea</taxon>
        <taxon>Methanobacteriati</taxon>
        <taxon>Methanobacteriota</taxon>
        <taxon>candidate division MSBL1</taxon>
    </lineage>
</organism>
<protein>
    <submittedName>
        <fullName evidence="2">Uncharacterized protein</fullName>
    </submittedName>
</protein>
<evidence type="ECO:0000313" key="2">
    <source>
        <dbReference type="EMBL" id="KXA98526.1"/>
    </source>
</evidence>
<evidence type="ECO:0000313" key="3">
    <source>
        <dbReference type="Proteomes" id="UP000070344"/>
    </source>
</evidence>